<feature type="binding site" evidence="8">
    <location>
        <position position="54"/>
    </location>
    <ligand>
        <name>Mg(2+)</name>
        <dbReference type="ChEBI" id="CHEBI:18420"/>
    </ligand>
</feature>
<dbReference type="GO" id="GO:0009102">
    <property type="term" value="P:biotin biosynthetic process"/>
    <property type="evidence" value="ECO:0007669"/>
    <property type="project" value="UniProtKB-UniRule"/>
</dbReference>
<sequence length="236" mass="24468">MTNQRGWFITGTDTEIGKTFVTCALLHAFRHTGVTAVAMKPIAAGFDESGLNEDVERLLAASSFAAPRALVNPYGFRAAIAPHIAAEEEGRSIELPTIAASLSQLQTMADVILVEGVGGFCVPLGSAGDTADLASILGLPLILVVGMRLGCINHALLTQQAIAARGLPLAGWVANRIDPAMSRFAENLAALQERLPAPLLGVVAHGTTPEQAALTLRLPNPTGPCKAATPGVPARP</sequence>
<dbReference type="PIRSF" id="PIRSF006755">
    <property type="entry name" value="DTB_synth"/>
    <property type="match status" value="1"/>
</dbReference>
<dbReference type="STRING" id="1860102.ACCAA_410003"/>
<feature type="binding site" evidence="8">
    <location>
        <position position="19"/>
    </location>
    <ligand>
        <name>Mg(2+)</name>
        <dbReference type="ChEBI" id="CHEBI:18420"/>
    </ligand>
</feature>
<dbReference type="Proteomes" id="UP000199169">
    <property type="component" value="Unassembled WGS sequence"/>
</dbReference>
<keyword evidence="5 8" id="KW-0093">Biotin biosynthesis</keyword>
<dbReference type="EC" id="6.3.3.3" evidence="8"/>
<dbReference type="GO" id="GO:0000287">
    <property type="term" value="F:magnesium ion binding"/>
    <property type="evidence" value="ECO:0007669"/>
    <property type="project" value="UniProtKB-UniRule"/>
</dbReference>
<dbReference type="PANTHER" id="PTHR43210">
    <property type="entry name" value="DETHIOBIOTIN SYNTHETASE"/>
    <property type="match status" value="1"/>
</dbReference>
<gene>
    <name evidence="8 10" type="primary">bioD</name>
    <name evidence="10" type="ORF">ACCAA_410003</name>
</gene>
<dbReference type="FunFam" id="3.40.50.300:FF:000292">
    <property type="entry name" value="ATP-dependent dethiobiotin synthetase BioD"/>
    <property type="match status" value="1"/>
</dbReference>
<feature type="binding site" evidence="8">
    <location>
        <position position="54"/>
    </location>
    <ligand>
        <name>ATP</name>
        <dbReference type="ChEBI" id="CHEBI:30616"/>
    </ligand>
</feature>
<dbReference type="GO" id="GO:0005524">
    <property type="term" value="F:ATP binding"/>
    <property type="evidence" value="ECO:0007669"/>
    <property type="project" value="UniProtKB-UniRule"/>
</dbReference>
<comment type="pathway">
    <text evidence="8">Cofactor biosynthesis; biotin biosynthesis; biotin from 7,8-diaminononanoate: step 1/2.</text>
</comment>
<evidence type="ECO:0000256" key="1">
    <source>
        <dbReference type="ARBA" id="ARBA00022490"/>
    </source>
</evidence>
<protein>
    <recommendedName>
        <fullName evidence="8">ATP-dependent dethiobiotin synthetase BioD</fullName>
        <ecNumber evidence="8">6.3.3.3</ecNumber>
    </recommendedName>
    <alternativeName>
        <fullName evidence="8">DTB synthetase</fullName>
        <shortName evidence="8">DTBS</shortName>
    </alternativeName>
    <alternativeName>
        <fullName evidence="8">Dethiobiotin synthase</fullName>
    </alternativeName>
</protein>
<comment type="function">
    <text evidence="8">Catalyzes a mechanistically unusual reaction, the ATP-dependent insertion of CO2 between the N7 and N8 nitrogen atoms of 7,8-diaminopelargonic acid (DAPA, also called 7,8-diammoniononanoate) to form a ureido ring.</text>
</comment>
<comment type="similarity">
    <text evidence="8">Belongs to the dethiobiotin synthetase family.</text>
</comment>
<dbReference type="PANTHER" id="PTHR43210:SF5">
    <property type="entry name" value="DETHIOBIOTIN SYNTHETASE"/>
    <property type="match status" value="1"/>
</dbReference>
<evidence type="ECO:0000256" key="3">
    <source>
        <dbReference type="ARBA" id="ARBA00022723"/>
    </source>
</evidence>
<dbReference type="GO" id="GO:0004141">
    <property type="term" value="F:dethiobiotin synthase activity"/>
    <property type="evidence" value="ECO:0007669"/>
    <property type="project" value="UniProtKB-UniRule"/>
</dbReference>
<dbReference type="RefSeq" id="WP_186407598.1">
    <property type="nucleotide sequence ID" value="NZ_FLQX01000118.1"/>
</dbReference>
<dbReference type="SUPFAM" id="SSF52540">
    <property type="entry name" value="P-loop containing nucleoside triphosphate hydrolases"/>
    <property type="match status" value="1"/>
</dbReference>
<dbReference type="HAMAP" id="MF_00336">
    <property type="entry name" value="BioD"/>
    <property type="match status" value="1"/>
</dbReference>
<dbReference type="InterPro" id="IPR004472">
    <property type="entry name" value="DTB_synth_BioD"/>
</dbReference>
<evidence type="ECO:0000256" key="8">
    <source>
        <dbReference type="HAMAP-Rule" id="MF_00336"/>
    </source>
</evidence>
<dbReference type="CDD" id="cd03109">
    <property type="entry name" value="DTBS"/>
    <property type="match status" value="1"/>
</dbReference>
<keyword evidence="6 8" id="KW-0067">ATP-binding</keyword>
<proteinExistence type="inferred from homology"/>
<keyword evidence="2 8" id="KW-0436">Ligase</keyword>
<dbReference type="EMBL" id="FLQX01000118">
    <property type="protein sequence ID" value="SBT07249.1"/>
    <property type="molecule type" value="Genomic_DNA"/>
</dbReference>
<comment type="cofactor">
    <cofactor evidence="8">
        <name>Mg(2+)</name>
        <dbReference type="ChEBI" id="CHEBI:18420"/>
    </cofactor>
</comment>
<comment type="catalytic activity">
    <reaction evidence="8">
        <text>(7R,8S)-7,8-diammoniononanoate + CO2 + ATP = (4R,5S)-dethiobiotin + ADP + phosphate + 3 H(+)</text>
        <dbReference type="Rhea" id="RHEA:15805"/>
        <dbReference type="ChEBI" id="CHEBI:15378"/>
        <dbReference type="ChEBI" id="CHEBI:16526"/>
        <dbReference type="ChEBI" id="CHEBI:30616"/>
        <dbReference type="ChEBI" id="CHEBI:43474"/>
        <dbReference type="ChEBI" id="CHEBI:149469"/>
        <dbReference type="ChEBI" id="CHEBI:149473"/>
        <dbReference type="ChEBI" id="CHEBI:456216"/>
        <dbReference type="EC" id="6.3.3.3"/>
    </reaction>
</comment>
<keyword evidence="1 8" id="KW-0963">Cytoplasm</keyword>
<comment type="subcellular location">
    <subcellularLocation>
        <location evidence="8">Cytoplasm</location>
    </subcellularLocation>
</comment>
<evidence type="ECO:0000313" key="10">
    <source>
        <dbReference type="EMBL" id="SBT07249.1"/>
    </source>
</evidence>
<feature type="binding site" evidence="8">
    <location>
        <position position="210"/>
    </location>
    <ligand>
        <name>ATP</name>
        <dbReference type="ChEBI" id="CHEBI:30616"/>
    </ligand>
</feature>
<evidence type="ECO:0000256" key="2">
    <source>
        <dbReference type="ARBA" id="ARBA00022598"/>
    </source>
</evidence>
<feature type="active site" evidence="8">
    <location>
        <position position="40"/>
    </location>
</feature>
<evidence type="ECO:0000256" key="6">
    <source>
        <dbReference type="ARBA" id="ARBA00022840"/>
    </source>
</evidence>
<feature type="binding site" evidence="8">
    <location>
        <position position="115"/>
    </location>
    <ligand>
        <name>Mg(2+)</name>
        <dbReference type="ChEBI" id="CHEBI:18420"/>
    </ligand>
</feature>
<feature type="binding site" evidence="8">
    <location>
        <begin position="115"/>
        <end position="118"/>
    </location>
    <ligand>
        <name>ATP</name>
        <dbReference type="ChEBI" id="CHEBI:30616"/>
    </ligand>
</feature>
<dbReference type="AlphaFoldDB" id="A0A1A8XQ09"/>
<dbReference type="GO" id="GO:0042803">
    <property type="term" value="F:protein homodimerization activity"/>
    <property type="evidence" value="ECO:0007669"/>
    <property type="project" value="UniProtKB-ARBA"/>
</dbReference>
<dbReference type="NCBIfam" id="TIGR00347">
    <property type="entry name" value="bioD"/>
    <property type="match status" value="1"/>
</dbReference>
<dbReference type="Pfam" id="PF13500">
    <property type="entry name" value="AAA_26"/>
    <property type="match status" value="1"/>
</dbReference>
<accession>A0A1A8XQ09</accession>
<feature type="region of interest" description="Disordered" evidence="9">
    <location>
        <begin position="216"/>
        <end position="236"/>
    </location>
</feature>
<evidence type="ECO:0000256" key="4">
    <source>
        <dbReference type="ARBA" id="ARBA00022741"/>
    </source>
</evidence>
<keyword evidence="3 8" id="KW-0479">Metal-binding</keyword>
<evidence type="ECO:0000313" key="11">
    <source>
        <dbReference type="Proteomes" id="UP000199169"/>
    </source>
</evidence>
<keyword evidence="7 8" id="KW-0460">Magnesium</keyword>
<keyword evidence="11" id="KW-1185">Reference proteome</keyword>
<feature type="binding site" evidence="8">
    <location>
        <begin position="15"/>
        <end position="20"/>
    </location>
    <ligand>
        <name>ATP</name>
        <dbReference type="ChEBI" id="CHEBI:30616"/>
    </ligand>
</feature>
<dbReference type="InterPro" id="IPR027417">
    <property type="entry name" value="P-loop_NTPase"/>
</dbReference>
<organism evidence="10 11">
    <name type="scientific">Candidatus Accumulibacter aalborgensis</name>
    <dbReference type="NCBI Taxonomy" id="1860102"/>
    <lineage>
        <taxon>Bacteria</taxon>
        <taxon>Pseudomonadati</taxon>
        <taxon>Pseudomonadota</taxon>
        <taxon>Betaproteobacteria</taxon>
        <taxon>Candidatus Accumulibacter</taxon>
    </lineage>
</organism>
<evidence type="ECO:0000256" key="7">
    <source>
        <dbReference type="ARBA" id="ARBA00022842"/>
    </source>
</evidence>
<reference evidence="10 11" key="1">
    <citation type="submission" date="2016-06" db="EMBL/GenBank/DDBJ databases">
        <authorList>
            <person name="Kjaerup R.B."/>
            <person name="Dalgaard T.S."/>
            <person name="Juul-Madsen H.R."/>
        </authorList>
    </citation>
    <scope>NUCLEOTIDE SEQUENCE [LARGE SCALE GENOMIC DNA]</scope>
    <source>
        <strain evidence="10">3</strain>
    </source>
</reference>
<keyword evidence="4 8" id="KW-0547">Nucleotide-binding</keyword>
<name>A0A1A8XQ09_9PROT</name>
<dbReference type="UniPathway" id="UPA00078">
    <property type="reaction ID" value="UER00161"/>
</dbReference>
<evidence type="ECO:0000256" key="9">
    <source>
        <dbReference type="SAM" id="MobiDB-lite"/>
    </source>
</evidence>
<dbReference type="GO" id="GO:0005829">
    <property type="term" value="C:cytosol"/>
    <property type="evidence" value="ECO:0007669"/>
    <property type="project" value="TreeGrafter"/>
</dbReference>
<evidence type="ECO:0000256" key="5">
    <source>
        <dbReference type="ARBA" id="ARBA00022756"/>
    </source>
</evidence>
<comment type="caution">
    <text evidence="8">Lacks conserved residue(s) required for the propagation of feature annotation.</text>
</comment>
<feature type="binding site" evidence="8">
    <location>
        <begin position="175"/>
        <end position="176"/>
    </location>
    <ligand>
        <name>ATP</name>
        <dbReference type="ChEBI" id="CHEBI:30616"/>
    </ligand>
</feature>
<comment type="subunit">
    <text evidence="8">Homodimer.</text>
</comment>
<dbReference type="Gene3D" id="3.40.50.300">
    <property type="entry name" value="P-loop containing nucleotide triphosphate hydrolases"/>
    <property type="match status" value="1"/>
</dbReference>